<protein>
    <recommendedName>
        <fullName evidence="8">Transthyretin-like family protein</fullName>
    </recommendedName>
</protein>
<dbReference type="GO" id="GO:0005576">
    <property type="term" value="C:extracellular region"/>
    <property type="evidence" value="ECO:0007669"/>
    <property type="project" value="UniProtKB-SubCell"/>
</dbReference>
<dbReference type="EMBL" id="JBGFUD010010884">
    <property type="protein sequence ID" value="MFH4983038.1"/>
    <property type="molecule type" value="Genomic_DNA"/>
</dbReference>
<evidence type="ECO:0000256" key="5">
    <source>
        <dbReference type="SAM" id="SignalP"/>
    </source>
</evidence>
<evidence type="ECO:0000313" key="6">
    <source>
        <dbReference type="EMBL" id="MFH4983038.1"/>
    </source>
</evidence>
<evidence type="ECO:0000256" key="2">
    <source>
        <dbReference type="ARBA" id="ARBA00010112"/>
    </source>
</evidence>
<organism evidence="6 7">
    <name type="scientific">Gnathostoma spinigerum</name>
    <dbReference type="NCBI Taxonomy" id="75299"/>
    <lineage>
        <taxon>Eukaryota</taxon>
        <taxon>Metazoa</taxon>
        <taxon>Ecdysozoa</taxon>
        <taxon>Nematoda</taxon>
        <taxon>Chromadorea</taxon>
        <taxon>Rhabditida</taxon>
        <taxon>Spirurina</taxon>
        <taxon>Gnathostomatomorpha</taxon>
        <taxon>Gnathostomatoidea</taxon>
        <taxon>Gnathostomatidae</taxon>
        <taxon>Gnathostoma</taxon>
    </lineage>
</organism>
<keyword evidence="4 5" id="KW-0732">Signal</keyword>
<evidence type="ECO:0008006" key="8">
    <source>
        <dbReference type="Google" id="ProtNLM"/>
    </source>
</evidence>
<dbReference type="Gene3D" id="2.60.40.3330">
    <property type="match status" value="1"/>
</dbReference>
<accession>A0ABD6F0H7</accession>
<comment type="caution">
    <text evidence="6">The sequence shown here is derived from an EMBL/GenBank/DDBJ whole genome shotgun (WGS) entry which is preliminary data.</text>
</comment>
<gene>
    <name evidence="6" type="ORF">AB6A40_009747</name>
</gene>
<dbReference type="InterPro" id="IPR038479">
    <property type="entry name" value="Transthyretin-like_sf"/>
</dbReference>
<sequence>MFQTTSHKCHPKMLAVAVLLVCPLLCFSRPSQQLPPRLQGVAVKGHLKCGKMNLIGAKVKLVDLDDRPDMDDLLAETYTDNEGKFQLNGATREADEIRTIIKVYHDCNDGNRPCQRKTVWHVPNLYHHSGKVHEWFDVGTVNMEVILGNEERDCRH</sequence>
<reference evidence="6 7" key="1">
    <citation type="submission" date="2024-08" db="EMBL/GenBank/DDBJ databases">
        <title>Gnathostoma spinigerum genome.</title>
        <authorList>
            <person name="Gonzalez-Bertolin B."/>
            <person name="Monzon S."/>
            <person name="Zaballos A."/>
            <person name="Jimenez P."/>
            <person name="Dekumyoy P."/>
            <person name="Varona S."/>
            <person name="Cuesta I."/>
            <person name="Sumanam S."/>
            <person name="Adisakwattana P."/>
            <person name="Gasser R.B."/>
            <person name="Hernandez-Gonzalez A."/>
            <person name="Young N.D."/>
            <person name="Perteguer M.J."/>
        </authorList>
    </citation>
    <scope>NUCLEOTIDE SEQUENCE [LARGE SCALE GENOMIC DNA]</scope>
    <source>
        <strain evidence="6">AL3</strain>
        <tissue evidence="6">Liver</tissue>
    </source>
</reference>
<evidence type="ECO:0000256" key="1">
    <source>
        <dbReference type="ARBA" id="ARBA00004613"/>
    </source>
</evidence>
<proteinExistence type="inferred from homology"/>
<comment type="similarity">
    <text evidence="2">Belongs to the nematode transthyretin-like family.</text>
</comment>
<evidence type="ECO:0000256" key="3">
    <source>
        <dbReference type="ARBA" id="ARBA00022525"/>
    </source>
</evidence>
<evidence type="ECO:0000313" key="7">
    <source>
        <dbReference type="Proteomes" id="UP001608902"/>
    </source>
</evidence>
<keyword evidence="7" id="KW-1185">Reference proteome</keyword>
<keyword evidence="3" id="KW-0964">Secreted</keyword>
<evidence type="ECO:0000256" key="4">
    <source>
        <dbReference type="ARBA" id="ARBA00022729"/>
    </source>
</evidence>
<dbReference type="Proteomes" id="UP001608902">
    <property type="component" value="Unassembled WGS sequence"/>
</dbReference>
<dbReference type="InterPro" id="IPR001534">
    <property type="entry name" value="Transthyretin-like"/>
</dbReference>
<comment type="subcellular location">
    <subcellularLocation>
        <location evidence="1">Secreted</location>
    </subcellularLocation>
</comment>
<name>A0ABD6F0H7_9BILA</name>
<dbReference type="Pfam" id="PF01060">
    <property type="entry name" value="TTR-52"/>
    <property type="match status" value="1"/>
</dbReference>
<dbReference type="PANTHER" id="PTHR21700">
    <property type="entry name" value="TRANSTHYRETIN-LIKE FAMILY PROTEIN-RELATED"/>
    <property type="match status" value="1"/>
</dbReference>
<dbReference type="AlphaFoldDB" id="A0ABD6F0H7"/>
<feature type="chain" id="PRO_5044831721" description="Transthyretin-like family protein" evidence="5">
    <location>
        <begin position="29"/>
        <end position="156"/>
    </location>
</feature>
<feature type="signal peptide" evidence="5">
    <location>
        <begin position="1"/>
        <end position="28"/>
    </location>
</feature>